<protein>
    <recommendedName>
        <fullName evidence="3">Sulfotransferase family protein</fullName>
    </recommendedName>
</protein>
<dbReference type="SUPFAM" id="SSF52540">
    <property type="entry name" value="P-loop containing nucleoside triphosphate hydrolases"/>
    <property type="match status" value="1"/>
</dbReference>
<dbReference type="RefSeq" id="WP_306835393.1">
    <property type="nucleotide sequence ID" value="NZ_JAUSRF010000008.1"/>
</dbReference>
<dbReference type="Proteomes" id="UP001241472">
    <property type="component" value="Unassembled WGS sequence"/>
</dbReference>
<comment type="caution">
    <text evidence="1">The sequence shown here is derived from an EMBL/GenBank/DDBJ whole genome shotgun (WGS) entry which is preliminary data.</text>
</comment>
<accession>A0ABT9PTW3</accession>
<keyword evidence="2" id="KW-1185">Reference proteome</keyword>
<gene>
    <name evidence="1" type="ORF">J2T09_002672</name>
</gene>
<dbReference type="EMBL" id="JAUSRF010000008">
    <property type="protein sequence ID" value="MDP9837912.1"/>
    <property type="molecule type" value="Genomic_DNA"/>
</dbReference>
<evidence type="ECO:0008006" key="3">
    <source>
        <dbReference type="Google" id="ProtNLM"/>
    </source>
</evidence>
<evidence type="ECO:0000313" key="2">
    <source>
        <dbReference type="Proteomes" id="UP001241472"/>
    </source>
</evidence>
<dbReference type="InterPro" id="IPR027417">
    <property type="entry name" value="P-loop_NTPase"/>
</dbReference>
<proteinExistence type="predicted"/>
<reference evidence="1 2" key="1">
    <citation type="submission" date="2023-07" db="EMBL/GenBank/DDBJ databases">
        <title>Sorghum-associated microbial communities from plants grown in Nebraska, USA.</title>
        <authorList>
            <person name="Schachtman D."/>
        </authorList>
    </citation>
    <scope>NUCLEOTIDE SEQUENCE [LARGE SCALE GENOMIC DNA]</scope>
    <source>
        <strain evidence="1 2">DS1307</strain>
    </source>
</reference>
<sequence length="311" mass="35289">MTVILHIGLPKTGTTYLQEWLSLNRERLAQDGISAISSESSHRFAAEALSDPALCKRSDVVAIRETSTFDFAIEELRNCGEQSSVISSEYFFHCDPTLVADMMKAIGNPVSKILCFVRRQDRISASGYAQEVKTLGMTTRISDYSEVSYTPFLDWNNIAETWQQAFPLADIAFHNFDACSANGSLLDIFRSEIGDVGAEPLMLTERVNESLSAHLTEFVRMMNEKRQRTSLSRLMEIQKGTNYPPYSFDQRFTQLFEETYIQSNRALADRFPNRFDEFCEPGWRPTGIDMTDKLGPEEIARILCDYVSVAE</sequence>
<evidence type="ECO:0000313" key="1">
    <source>
        <dbReference type="EMBL" id="MDP9837912.1"/>
    </source>
</evidence>
<dbReference type="Gene3D" id="3.40.50.300">
    <property type="entry name" value="P-loop containing nucleotide triphosphate hydrolases"/>
    <property type="match status" value="1"/>
</dbReference>
<organism evidence="1 2">
    <name type="scientific">Neorhizobium huautlense</name>
    <dbReference type="NCBI Taxonomy" id="67774"/>
    <lineage>
        <taxon>Bacteria</taxon>
        <taxon>Pseudomonadati</taxon>
        <taxon>Pseudomonadota</taxon>
        <taxon>Alphaproteobacteria</taxon>
        <taxon>Hyphomicrobiales</taxon>
        <taxon>Rhizobiaceae</taxon>
        <taxon>Rhizobium/Agrobacterium group</taxon>
        <taxon>Neorhizobium</taxon>
    </lineage>
</organism>
<name>A0ABT9PTW3_9HYPH</name>